<dbReference type="Pfam" id="PF01841">
    <property type="entry name" value="Transglut_core"/>
    <property type="match status" value="1"/>
</dbReference>
<dbReference type="RefSeq" id="WP_344084188.1">
    <property type="nucleotide sequence ID" value="NZ_BAAAPO010000032.1"/>
</dbReference>
<feature type="domain" description="Transglutaminase-like" evidence="1">
    <location>
        <begin position="185"/>
        <end position="255"/>
    </location>
</feature>
<proteinExistence type="predicted"/>
<sequence>MKAVRAEHHSSRRYEVRHVTTYAYPDDVTSSYGRACLRPRDTPEQQVLEHTMQIDPVPDAFVEHVDLFGNYSHYLEIHTPHRTLRVAKQSILWVHRPAPDLGALDAWTVAAAAAVPDREAPLERAAYLLPSTLVDLAPEVRAYAERYLPPDAGLGAGLAALTTGIFTDFRYAKGATTVRTTLPQLLQIGAGVCQDFAHLAIGALRSVGIPARYVSGYLETSPPPGKPKLQGSDATHAWVSVRTPDGSWLDLDPTNDCVADSRYLITAWGRDYRDVSPLKGVIFTEGSGSSLDVSVDVTRLPD</sequence>
<reference evidence="3" key="1">
    <citation type="journal article" date="2019" name="Int. J. Syst. Evol. Microbiol.">
        <title>The Global Catalogue of Microorganisms (GCM) 10K type strain sequencing project: providing services to taxonomists for standard genome sequencing and annotation.</title>
        <authorList>
            <consortium name="The Broad Institute Genomics Platform"/>
            <consortium name="The Broad Institute Genome Sequencing Center for Infectious Disease"/>
            <person name="Wu L."/>
            <person name="Ma J."/>
        </authorList>
    </citation>
    <scope>NUCLEOTIDE SEQUENCE [LARGE SCALE GENOMIC DNA]</scope>
    <source>
        <strain evidence="3">JCM 15592</strain>
    </source>
</reference>
<evidence type="ECO:0000259" key="1">
    <source>
        <dbReference type="SMART" id="SM00460"/>
    </source>
</evidence>
<dbReference type="Proteomes" id="UP001499938">
    <property type="component" value="Unassembled WGS sequence"/>
</dbReference>
<dbReference type="InterPro" id="IPR002931">
    <property type="entry name" value="Transglutaminase-like"/>
</dbReference>
<keyword evidence="3" id="KW-1185">Reference proteome</keyword>
<dbReference type="PANTHER" id="PTHR33490">
    <property type="entry name" value="BLR5614 PROTEIN-RELATED"/>
    <property type="match status" value="1"/>
</dbReference>
<dbReference type="Gene3D" id="3.10.620.30">
    <property type="match status" value="1"/>
</dbReference>
<dbReference type="SUPFAM" id="SSF54001">
    <property type="entry name" value="Cysteine proteinases"/>
    <property type="match status" value="1"/>
</dbReference>
<dbReference type="SMART" id="SM00460">
    <property type="entry name" value="TGc"/>
    <property type="match status" value="1"/>
</dbReference>
<dbReference type="InterPro" id="IPR038765">
    <property type="entry name" value="Papain-like_cys_pep_sf"/>
</dbReference>
<protein>
    <submittedName>
        <fullName evidence="2">Transglutaminase family protein</fullName>
    </submittedName>
</protein>
<evidence type="ECO:0000313" key="2">
    <source>
        <dbReference type="EMBL" id="GAA1794939.1"/>
    </source>
</evidence>
<accession>A0ABP4XU50</accession>
<dbReference type="InterPro" id="IPR013589">
    <property type="entry name" value="Bac_transglu_N"/>
</dbReference>
<evidence type="ECO:0000313" key="3">
    <source>
        <dbReference type="Proteomes" id="UP001499938"/>
    </source>
</evidence>
<comment type="caution">
    <text evidence="2">The sequence shown here is derived from an EMBL/GenBank/DDBJ whole genome shotgun (WGS) entry which is preliminary data.</text>
</comment>
<gene>
    <name evidence="2" type="ORF">GCM10009811_19220</name>
</gene>
<name>A0ABP4XU50_9MICO</name>
<dbReference type="EMBL" id="BAAAPO010000032">
    <property type="protein sequence ID" value="GAA1794939.1"/>
    <property type="molecule type" value="Genomic_DNA"/>
</dbReference>
<organism evidence="2 3">
    <name type="scientific">Nostocoides veronense</name>
    <dbReference type="NCBI Taxonomy" id="330836"/>
    <lineage>
        <taxon>Bacteria</taxon>
        <taxon>Bacillati</taxon>
        <taxon>Actinomycetota</taxon>
        <taxon>Actinomycetes</taxon>
        <taxon>Micrococcales</taxon>
        <taxon>Intrasporangiaceae</taxon>
        <taxon>Nostocoides</taxon>
    </lineage>
</organism>
<dbReference type="Pfam" id="PF08379">
    <property type="entry name" value="Bact_transglu_N"/>
    <property type="match status" value="1"/>
</dbReference>
<dbReference type="PANTHER" id="PTHR33490:SF7">
    <property type="entry name" value="BLR2979 PROTEIN"/>
    <property type="match status" value="1"/>
</dbReference>